<proteinExistence type="predicted"/>
<evidence type="ECO:0008006" key="4">
    <source>
        <dbReference type="Google" id="ProtNLM"/>
    </source>
</evidence>
<dbReference type="EMBL" id="VLJS01000083">
    <property type="protein sequence ID" value="TWH05669.1"/>
    <property type="molecule type" value="Genomic_DNA"/>
</dbReference>
<evidence type="ECO:0000313" key="3">
    <source>
        <dbReference type="Proteomes" id="UP000321583"/>
    </source>
</evidence>
<feature type="compositionally biased region" description="Pro residues" evidence="1">
    <location>
        <begin position="140"/>
        <end position="150"/>
    </location>
</feature>
<comment type="caution">
    <text evidence="2">The sequence shown here is derived from an EMBL/GenBank/DDBJ whole genome shotgun (WGS) entry which is preliminary data.</text>
</comment>
<dbReference type="AlphaFoldDB" id="A0A562D7D5"/>
<accession>A0A562D7D5</accession>
<keyword evidence="3" id="KW-1185">Reference proteome</keyword>
<evidence type="ECO:0000313" key="2">
    <source>
        <dbReference type="EMBL" id="TWH05669.1"/>
    </source>
</evidence>
<evidence type="ECO:0000256" key="1">
    <source>
        <dbReference type="SAM" id="MobiDB-lite"/>
    </source>
</evidence>
<sequence length="150" mass="14338">MVAVAPVLAYRGRVRTDPTMTGFLPRLSALLLLLCLLAGGLPAQAMHAPAPSAGAAHADAMHGCHDAGATAAPAHGDPVMPAPSAGDCCEDGGCGGTGGCGLACACPLAAAAPAPPACAIGKSTAAAPPAAPECGDPGRVPVPPRRPPIA</sequence>
<organism evidence="2 3">
    <name type="scientific">Pseudoxanthomonas taiwanensis J19</name>
    <dbReference type="NCBI Taxonomy" id="935569"/>
    <lineage>
        <taxon>Bacteria</taxon>
        <taxon>Pseudomonadati</taxon>
        <taxon>Pseudomonadota</taxon>
        <taxon>Gammaproteobacteria</taxon>
        <taxon>Lysobacterales</taxon>
        <taxon>Lysobacteraceae</taxon>
        <taxon>Pseudoxanthomonas</taxon>
    </lineage>
</organism>
<dbReference type="Proteomes" id="UP000321583">
    <property type="component" value="Unassembled WGS sequence"/>
</dbReference>
<name>A0A562D7D5_9GAMM</name>
<reference evidence="2 3" key="1">
    <citation type="submission" date="2019-07" db="EMBL/GenBank/DDBJ databases">
        <title>Genome sequencing of lignin-degrading bacterial isolates.</title>
        <authorList>
            <person name="Gladden J."/>
        </authorList>
    </citation>
    <scope>NUCLEOTIDE SEQUENCE [LARGE SCALE GENOMIC DNA]</scope>
    <source>
        <strain evidence="2 3">J19</strain>
    </source>
</reference>
<feature type="region of interest" description="Disordered" evidence="1">
    <location>
        <begin position="124"/>
        <end position="150"/>
    </location>
</feature>
<gene>
    <name evidence="2" type="ORF">L613_005200000150</name>
</gene>
<protein>
    <recommendedName>
        <fullName evidence="4">CopL family metal-binding regulatory protein</fullName>
    </recommendedName>
</protein>